<accession>A0A1A9V881</accession>
<evidence type="ECO:0000313" key="2">
    <source>
        <dbReference type="Proteomes" id="UP000078200"/>
    </source>
</evidence>
<dbReference type="VEuPathDB" id="VectorBase:GAUT029018"/>
<dbReference type="EnsemblMetazoa" id="GAUT029018-RA">
    <property type="protein sequence ID" value="GAUT029018-PA"/>
    <property type="gene ID" value="GAUT029018"/>
</dbReference>
<name>A0A1A9V881_GLOAU</name>
<dbReference type="AlphaFoldDB" id="A0A1A9V881"/>
<protein>
    <submittedName>
        <fullName evidence="1">Uncharacterized protein</fullName>
    </submittedName>
</protein>
<keyword evidence="2" id="KW-1185">Reference proteome</keyword>
<evidence type="ECO:0000313" key="1">
    <source>
        <dbReference type="EnsemblMetazoa" id="GAUT029018-PA"/>
    </source>
</evidence>
<sequence length="102" mass="10862">MNALQNPLLAIAFQDWSAEQIANSIEIVVGAKGGGTVLLIHPRMGIRVAVVVALTLEDDELFVVGEFLLFVVAVRLKEAGKLAEIGKLTDSEFVVVVAMGKS</sequence>
<proteinExistence type="predicted"/>
<dbReference type="Proteomes" id="UP000078200">
    <property type="component" value="Unassembled WGS sequence"/>
</dbReference>
<organism evidence="1 2">
    <name type="scientific">Glossina austeni</name>
    <name type="common">Savannah tsetse fly</name>
    <dbReference type="NCBI Taxonomy" id="7395"/>
    <lineage>
        <taxon>Eukaryota</taxon>
        <taxon>Metazoa</taxon>
        <taxon>Ecdysozoa</taxon>
        <taxon>Arthropoda</taxon>
        <taxon>Hexapoda</taxon>
        <taxon>Insecta</taxon>
        <taxon>Pterygota</taxon>
        <taxon>Neoptera</taxon>
        <taxon>Endopterygota</taxon>
        <taxon>Diptera</taxon>
        <taxon>Brachycera</taxon>
        <taxon>Muscomorpha</taxon>
        <taxon>Hippoboscoidea</taxon>
        <taxon>Glossinidae</taxon>
        <taxon>Glossina</taxon>
    </lineage>
</organism>
<reference evidence="1" key="1">
    <citation type="submission" date="2020-05" db="UniProtKB">
        <authorList>
            <consortium name="EnsemblMetazoa"/>
        </authorList>
    </citation>
    <scope>IDENTIFICATION</scope>
    <source>
        <strain evidence="1">TTRI</strain>
    </source>
</reference>